<organism evidence="3 4">
    <name type="scientific">Thiobacillus denitrificans (strain ATCC 25259 / T1)</name>
    <dbReference type="NCBI Taxonomy" id="292415"/>
    <lineage>
        <taxon>Bacteria</taxon>
        <taxon>Pseudomonadati</taxon>
        <taxon>Pseudomonadota</taxon>
        <taxon>Betaproteobacteria</taxon>
        <taxon>Nitrosomonadales</taxon>
        <taxon>Thiobacillaceae</taxon>
        <taxon>Thiobacillus</taxon>
    </lineage>
</organism>
<evidence type="ECO:0000259" key="2">
    <source>
        <dbReference type="SMART" id="SM00382"/>
    </source>
</evidence>
<evidence type="ECO:0000313" key="3">
    <source>
        <dbReference type="EMBL" id="AAZ96718.1"/>
    </source>
</evidence>
<evidence type="ECO:0000313" key="4">
    <source>
        <dbReference type="Proteomes" id="UP000008291"/>
    </source>
</evidence>
<dbReference type="AlphaFoldDB" id="Q3SKQ7"/>
<dbReference type="KEGG" id="tbd:Tbd_0765"/>
<dbReference type="InterPro" id="IPR027417">
    <property type="entry name" value="P-loop_NTPase"/>
</dbReference>
<reference evidence="3 4" key="1">
    <citation type="journal article" date="2006" name="J. Bacteriol.">
        <title>The genome sequence of the obligately chemolithoautotrophic, facultatively anaerobic bacterium Thiobacillus denitrificans.</title>
        <authorList>
            <person name="Beller H.R."/>
            <person name="Chain P.S."/>
            <person name="Letain T.E."/>
            <person name="Chakicherla A."/>
            <person name="Larimer F.W."/>
            <person name="Richardson P.M."/>
            <person name="Coleman M.A."/>
            <person name="Wood A.P."/>
            <person name="Kelly D.P."/>
        </authorList>
    </citation>
    <scope>NUCLEOTIDE SEQUENCE [LARGE SCALE GENOMIC DNA]</scope>
    <source>
        <strain evidence="3 4">ATCC 25259</strain>
    </source>
</reference>
<dbReference type="EMBL" id="CP000116">
    <property type="protein sequence ID" value="AAZ96718.1"/>
    <property type="molecule type" value="Genomic_DNA"/>
</dbReference>
<feature type="transmembrane region" description="Helical" evidence="1">
    <location>
        <begin position="305"/>
        <end position="322"/>
    </location>
</feature>
<dbReference type="SUPFAM" id="SSF52540">
    <property type="entry name" value="P-loop containing nucleoside triphosphate hydrolases"/>
    <property type="match status" value="1"/>
</dbReference>
<accession>Q3SKQ7</accession>
<dbReference type="InterPro" id="IPR049945">
    <property type="entry name" value="AAA_22"/>
</dbReference>
<dbReference type="SMART" id="SM00382">
    <property type="entry name" value="AAA"/>
    <property type="match status" value="1"/>
</dbReference>
<evidence type="ECO:0000256" key="1">
    <source>
        <dbReference type="SAM" id="Phobius"/>
    </source>
</evidence>
<keyword evidence="1" id="KW-0472">Membrane</keyword>
<dbReference type="RefSeq" id="WP_011311277.1">
    <property type="nucleotide sequence ID" value="NC_007404.1"/>
</dbReference>
<keyword evidence="1" id="KW-0812">Transmembrane</keyword>
<sequence>MIASSARPDNASIVDAGRRAVGAGSGLSYLAHFGLSEAPFRLTPDTDFFFASPPHREALNTLLYALENGEGFIKIVGAVGTGKTLLCRMLLASLPANCQAVYLPNPALDPAGILLGVAEELGISPDGGGFGVHKAIQSRLLELAQRDIHVVLILDEAQAIPADSLEALRLLSNLETEKRKLLTIVLFGQPELDARLNAIPQLKTRISFHERLRALDRDEMRAYLDHRLEHAAQPEGGRVYFTPRALRGLHRTSGGEPRVANVIAHKALLLAYGRGLDRVGWREVRLAARDTADTASRARGLARHAGLAALLAGATVAALYLAL</sequence>
<dbReference type="PANTHER" id="PTHR35894:SF7">
    <property type="entry name" value="GENERAL SECRETION PATHWAY PROTEIN A-RELATED"/>
    <property type="match status" value="1"/>
</dbReference>
<proteinExistence type="predicted"/>
<protein>
    <submittedName>
        <fullName evidence="3">Type II secretory pathway component ATPase</fullName>
    </submittedName>
</protein>
<dbReference type="Pfam" id="PF13401">
    <property type="entry name" value="AAA_22"/>
    <property type="match status" value="1"/>
</dbReference>
<dbReference type="InterPro" id="IPR052026">
    <property type="entry name" value="ExeA_AAA_ATPase_DNA-bind"/>
</dbReference>
<keyword evidence="1" id="KW-1133">Transmembrane helix</keyword>
<dbReference type="STRING" id="292415.Tbd_0765"/>
<dbReference type="GO" id="GO:0016887">
    <property type="term" value="F:ATP hydrolysis activity"/>
    <property type="evidence" value="ECO:0007669"/>
    <property type="project" value="InterPro"/>
</dbReference>
<dbReference type="Proteomes" id="UP000008291">
    <property type="component" value="Chromosome"/>
</dbReference>
<dbReference type="InterPro" id="IPR003593">
    <property type="entry name" value="AAA+_ATPase"/>
</dbReference>
<dbReference type="eggNOG" id="COG3267">
    <property type="taxonomic scope" value="Bacteria"/>
</dbReference>
<dbReference type="HOGENOM" id="CLU_024125_3_0_4"/>
<gene>
    <name evidence="3" type="ordered locus">Tbd_0765</name>
</gene>
<keyword evidence="4" id="KW-1185">Reference proteome</keyword>
<feature type="domain" description="AAA+ ATPase" evidence="2">
    <location>
        <begin position="69"/>
        <end position="235"/>
    </location>
</feature>
<name>Q3SKQ7_THIDA</name>
<dbReference type="PANTHER" id="PTHR35894">
    <property type="entry name" value="GENERAL SECRETION PATHWAY PROTEIN A-RELATED"/>
    <property type="match status" value="1"/>
</dbReference>
<dbReference type="Gene3D" id="3.40.50.300">
    <property type="entry name" value="P-loop containing nucleotide triphosphate hydrolases"/>
    <property type="match status" value="1"/>
</dbReference>